<protein>
    <submittedName>
        <fullName evidence="1">Uncharacterized protein</fullName>
    </submittedName>
</protein>
<dbReference type="EMBL" id="MCOG01000092">
    <property type="protein sequence ID" value="ORY52759.1"/>
    <property type="molecule type" value="Genomic_DNA"/>
</dbReference>
<evidence type="ECO:0000313" key="2">
    <source>
        <dbReference type="Proteomes" id="UP000193920"/>
    </source>
</evidence>
<dbReference type="Proteomes" id="UP000193920">
    <property type="component" value="Unassembled WGS sequence"/>
</dbReference>
<dbReference type="AlphaFoldDB" id="A0A1Y2D0F1"/>
<dbReference type="OrthoDB" id="288703at2759"/>
<accession>A0A1Y2D0F1</accession>
<reference evidence="1 2" key="1">
    <citation type="submission" date="2016-08" db="EMBL/GenBank/DDBJ databases">
        <title>A Parts List for Fungal Cellulosomes Revealed by Comparative Genomics.</title>
        <authorList>
            <consortium name="DOE Joint Genome Institute"/>
            <person name="Haitjema C.H."/>
            <person name="Gilmore S.P."/>
            <person name="Henske J.K."/>
            <person name="Solomon K.V."/>
            <person name="De Groot R."/>
            <person name="Kuo A."/>
            <person name="Mondo S.J."/>
            <person name="Salamov A.A."/>
            <person name="Labutti K."/>
            <person name="Zhao Z."/>
            <person name="Chiniquy J."/>
            <person name="Barry K."/>
            <person name="Brewer H.M."/>
            <person name="Purvine S.O."/>
            <person name="Wright A.T."/>
            <person name="Boxma B."/>
            <person name="Van Alen T."/>
            <person name="Hackstein J.H."/>
            <person name="Baker S.E."/>
            <person name="Grigoriev I.V."/>
            <person name="O'Malley M.A."/>
        </authorList>
    </citation>
    <scope>NUCLEOTIDE SEQUENCE [LARGE SCALE GENOMIC DNA]</scope>
    <source>
        <strain evidence="1 2">G1</strain>
    </source>
</reference>
<sequence>MEINGHEDAFFEEMNQLSEMKQEEEIGNINDEREKYIINNGIIGKIILYYENFRDYNDVDKYYVSSYIYNTNIIQLRSINALNDILMIMIIEWYVNNISDVKNIWDWLCDLAEKFSSLLSACINNIEKKILKDIVETIINAM</sequence>
<organism evidence="1 2">
    <name type="scientific">Neocallimastix californiae</name>
    <dbReference type="NCBI Taxonomy" id="1754190"/>
    <lineage>
        <taxon>Eukaryota</taxon>
        <taxon>Fungi</taxon>
        <taxon>Fungi incertae sedis</taxon>
        <taxon>Chytridiomycota</taxon>
        <taxon>Chytridiomycota incertae sedis</taxon>
        <taxon>Neocallimastigomycetes</taxon>
        <taxon>Neocallimastigales</taxon>
        <taxon>Neocallimastigaceae</taxon>
        <taxon>Neocallimastix</taxon>
    </lineage>
</organism>
<proteinExistence type="predicted"/>
<keyword evidence="2" id="KW-1185">Reference proteome</keyword>
<dbReference type="STRING" id="1754190.A0A1Y2D0F1"/>
<name>A0A1Y2D0F1_9FUNG</name>
<comment type="caution">
    <text evidence="1">The sequence shown here is derived from an EMBL/GenBank/DDBJ whole genome shotgun (WGS) entry which is preliminary data.</text>
</comment>
<gene>
    <name evidence="1" type="ORF">LY90DRAFT_508115</name>
</gene>
<evidence type="ECO:0000313" key="1">
    <source>
        <dbReference type="EMBL" id="ORY52759.1"/>
    </source>
</evidence>